<dbReference type="SUPFAM" id="SSF82153">
    <property type="entry name" value="FAS1 domain"/>
    <property type="match status" value="1"/>
</dbReference>
<protein>
    <submittedName>
        <fullName evidence="4">Fas1 domain-containing protein</fullName>
    </submittedName>
</protein>
<evidence type="ECO:0000256" key="1">
    <source>
        <dbReference type="ARBA" id="ARBA00022729"/>
    </source>
</evidence>
<evidence type="ECO:0000259" key="2">
    <source>
        <dbReference type="PROSITE" id="PS50213"/>
    </source>
</evidence>
<dbReference type="PANTHER" id="PTHR28156">
    <property type="entry name" value="FAS1 DOMAIN-CONTAINING PROTEIN YDR262W"/>
    <property type="match status" value="1"/>
</dbReference>
<dbReference type="Gene3D" id="2.30.180.10">
    <property type="entry name" value="FAS1 domain"/>
    <property type="match status" value="1"/>
</dbReference>
<reference evidence="3 5" key="1">
    <citation type="journal article" date="2018" name="BMC Genomics">
        <title>Comparative genomics of the wheat fungal pathogen Pyrenophora tritici-repentis reveals chromosomal variations and genome plasticity.</title>
        <authorList>
            <person name="Moolhuijzen P."/>
            <person name="See P.T."/>
            <person name="Hane J.K."/>
            <person name="Shi G."/>
            <person name="Liu Z."/>
            <person name="Oliver R.P."/>
            <person name="Moffat C.S."/>
        </authorList>
    </citation>
    <scope>NUCLEOTIDE SEQUENCE [LARGE SCALE GENOMIC DNA]</scope>
    <source>
        <strain evidence="3">M4</strain>
    </source>
</reference>
<dbReference type="PANTHER" id="PTHR28156:SF1">
    <property type="entry name" value="FAS1 DOMAIN-CONTAINING PROTEIN YDR262W"/>
    <property type="match status" value="1"/>
</dbReference>
<comment type="caution">
    <text evidence="3">The sequence shown here is derived from an EMBL/GenBank/DDBJ whole genome shotgun (WGS) entry which is preliminary data.</text>
</comment>
<evidence type="ECO:0000313" key="5">
    <source>
        <dbReference type="Proteomes" id="UP000245464"/>
    </source>
</evidence>
<reference evidence="4" key="2">
    <citation type="submission" date="2021-05" db="EMBL/GenBank/DDBJ databases">
        <authorList>
            <person name="Moolhuijzen P.M."/>
            <person name="Moffat C.S."/>
        </authorList>
    </citation>
    <scope>NUCLEOTIDE SEQUENCE</scope>
    <source>
        <strain evidence="4">86-124</strain>
    </source>
</reference>
<feature type="domain" description="FAS1" evidence="2">
    <location>
        <begin position="58"/>
        <end position="205"/>
    </location>
</feature>
<dbReference type="Proteomes" id="UP000245464">
    <property type="component" value="Chromosome 8"/>
</dbReference>
<evidence type="ECO:0000313" key="3">
    <source>
        <dbReference type="EMBL" id="KAF7567540.1"/>
    </source>
</evidence>
<dbReference type="OrthoDB" id="5551751at2759"/>
<organism evidence="3 5">
    <name type="scientific">Pyrenophora tritici-repentis</name>
    <dbReference type="NCBI Taxonomy" id="45151"/>
    <lineage>
        <taxon>Eukaryota</taxon>
        <taxon>Fungi</taxon>
        <taxon>Dikarya</taxon>
        <taxon>Ascomycota</taxon>
        <taxon>Pezizomycotina</taxon>
        <taxon>Dothideomycetes</taxon>
        <taxon>Pleosporomycetidae</taxon>
        <taxon>Pleosporales</taxon>
        <taxon>Pleosporineae</taxon>
        <taxon>Pleosporaceae</taxon>
        <taxon>Pyrenophora</taxon>
    </lineage>
</organism>
<gene>
    <name evidence="4" type="ORF">Ptr86124_005256</name>
    <name evidence="3" type="ORF">PtrM4_141310</name>
</gene>
<reference evidence="4" key="3">
    <citation type="journal article" date="2022" name="bioRxiv">
        <title>A global pangenome for the wheat fungal pathogen Pyrenophora tritici-repentis and prediction of effector protein structural homology.</title>
        <authorList>
            <person name="Moolhuijzen P."/>
            <person name="See P.T."/>
            <person name="Shi G."/>
            <person name="Powell H.R."/>
            <person name="Cockram J."/>
            <person name="Jorgensen L.N."/>
            <person name="Benslimane H."/>
            <person name="Strelkov S.E."/>
            <person name="Turner J."/>
            <person name="Liu Z."/>
            <person name="Moffat C.S."/>
        </authorList>
    </citation>
    <scope>NUCLEOTIDE SEQUENCE</scope>
    <source>
        <strain evidence="4">86-124</strain>
    </source>
</reference>
<dbReference type="AlphaFoldDB" id="A0A2W1HXX0"/>
<reference evidence="6" key="4">
    <citation type="journal article" date="2022" name="Microb. Genom.">
        <title>A global pangenome for the wheat fungal pathogen Pyrenophora tritici-repentis and prediction of effector protein structural homology.</title>
        <authorList>
            <person name="Moolhuijzen P.M."/>
            <person name="See P.T."/>
            <person name="Shi G."/>
            <person name="Powell H.R."/>
            <person name="Cockram J."/>
            <person name="Jorgensen L.N."/>
            <person name="Benslimane H."/>
            <person name="Strelkov S.E."/>
            <person name="Turner J."/>
            <person name="Liu Z."/>
            <person name="Moffat C.S."/>
        </authorList>
    </citation>
    <scope>NUCLEOTIDE SEQUENCE [LARGE SCALE GENOMIC DNA]</scope>
</reference>
<dbReference type="EMBL" id="NQIK02000008">
    <property type="protein sequence ID" value="KAF7567540.1"/>
    <property type="molecule type" value="Genomic_DNA"/>
</dbReference>
<evidence type="ECO:0000313" key="4">
    <source>
        <dbReference type="EMBL" id="KAI1515255.1"/>
    </source>
</evidence>
<dbReference type="Proteomes" id="UP000249757">
    <property type="component" value="Unassembled WGS sequence"/>
</dbReference>
<dbReference type="PROSITE" id="PS50213">
    <property type="entry name" value="FAS1"/>
    <property type="match status" value="1"/>
</dbReference>
<dbReference type="InterPro" id="IPR040200">
    <property type="entry name" value="Mug57-like"/>
</dbReference>
<sequence>MKPGSVISYPFATISLILACTAQSRPFDSIIQSFHILSDQSPLRDYIMSNPEGQVSTGVSVSDVIGKTQEIAIFSGLTRDIDTVSGRLEDAAQNVTVLAPDNSVMRSLKRKPWEDPEDYDNFGANAYEGSSGQDRARSNLARFVQRHIIPESPWEEGKKIKTLAGNEIWWETKDGQKKIQPGNVEVKSIADKVSNGEVWVLGGSLA</sequence>
<keyword evidence="1" id="KW-0732">Signal</keyword>
<dbReference type="InterPro" id="IPR000782">
    <property type="entry name" value="FAS1_domain"/>
</dbReference>
<dbReference type="PROSITE" id="PS51257">
    <property type="entry name" value="PROKAR_LIPOPROTEIN"/>
    <property type="match status" value="1"/>
</dbReference>
<name>A0A2W1HXX0_9PLEO</name>
<evidence type="ECO:0000313" key="6">
    <source>
        <dbReference type="Proteomes" id="UP000249757"/>
    </source>
</evidence>
<dbReference type="EMBL" id="NRDI02000006">
    <property type="protein sequence ID" value="KAI1515255.1"/>
    <property type="molecule type" value="Genomic_DNA"/>
</dbReference>
<keyword evidence="6" id="KW-1185">Reference proteome</keyword>
<dbReference type="InterPro" id="IPR036378">
    <property type="entry name" value="FAS1_dom_sf"/>
</dbReference>
<proteinExistence type="predicted"/>
<accession>A0A2W1HXX0</accession>